<dbReference type="InterPro" id="IPR016186">
    <property type="entry name" value="C-type_lectin-like/link_sf"/>
</dbReference>
<feature type="chain" id="PRO_5034095545" description="C-type lectin domain-containing protein" evidence="2">
    <location>
        <begin position="20"/>
        <end position="300"/>
    </location>
</feature>
<dbReference type="InterPro" id="IPR016187">
    <property type="entry name" value="CTDL_fold"/>
</dbReference>
<dbReference type="Gene3D" id="3.10.100.10">
    <property type="entry name" value="Mannose-Binding Protein A, subunit A"/>
    <property type="match status" value="2"/>
</dbReference>
<reference evidence="4" key="1">
    <citation type="submission" date="2025-08" db="UniProtKB">
        <authorList>
            <consortium name="Ensembl"/>
        </authorList>
    </citation>
    <scope>IDENTIFICATION</scope>
</reference>
<reference evidence="4" key="2">
    <citation type="submission" date="2025-09" db="UniProtKB">
        <authorList>
            <consortium name="Ensembl"/>
        </authorList>
    </citation>
    <scope>IDENTIFICATION</scope>
</reference>
<dbReference type="AlphaFoldDB" id="A0A8C5CB29"/>
<evidence type="ECO:0000256" key="2">
    <source>
        <dbReference type="SAM" id="SignalP"/>
    </source>
</evidence>
<protein>
    <recommendedName>
        <fullName evidence="3">C-type lectin domain-containing protein</fullName>
    </recommendedName>
</protein>
<name>A0A8C5CB29_GADMO</name>
<dbReference type="OMA" id="RTWHEAR"/>
<dbReference type="SMART" id="SM00034">
    <property type="entry name" value="CLECT"/>
    <property type="match status" value="2"/>
</dbReference>
<feature type="domain" description="C-type lectin" evidence="3">
    <location>
        <begin position="26"/>
        <end position="141"/>
    </location>
</feature>
<dbReference type="PROSITE" id="PS50041">
    <property type="entry name" value="C_TYPE_LECTIN_2"/>
    <property type="match status" value="2"/>
</dbReference>
<accession>A0A8C5CB29</accession>
<dbReference type="PANTHER" id="PTHR45784">
    <property type="entry name" value="C-TYPE LECTIN DOMAIN FAMILY 20 MEMBER A-RELATED"/>
    <property type="match status" value="1"/>
</dbReference>
<dbReference type="InterPro" id="IPR001304">
    <property type="entry name" value="C-type_lectin-like"/>
</dbReference>
<sequence>MQETILLFCLSGLFLGHHALPPIKSYYYVDQKLSWTDAQQHCREQNGDLATVDNVADLQHLQESRTGFIYDDDFIWIGLYDDRTRWKWSLGDQDYKVGQNYGTWSGTDPDFWNNEENCTGLSSTGIWFDISCYSLYGAVCFDDEESNYTVVQNPMTWYEALQYCRSHYTDLAIVPNAAESGKILALNQSDAWIGLHRYPWSLWSDGSSATFLNWEPGEPNNHGGPVAPRCVKMSVTSGHFFDEECGLLYNFACQGNLKQRSTFKIKISSEADMTDPEVGRQILEQVRCRINTIQSNIIYL</sequence>
<keyword evidence="2" id="KW-0732">Signal</keyword>
<feature type="domain" description="C-type lectin" evidence="3">
    <location>
        <begin position="136"/>
        <end position="254"/>
    </location>
</feature>
<keyword evidence="1" id="KW-1015">Disulfide bond</keyword>
<evidence type="ECO:0000313" key="4">
    <source>
        <dbReference type="Ensembl" id="ENSGMOP00000059047.1"/>
    </source>
</evidence>
<evidence type="ECO:0000256" key="1">
    <source>
        <dbReference type="ARBA" id="ARBA00023157"/>
    </source>
</evidence>
<organism evidence="4 5">
    <name type="scientific">Gadus morhua</name>
    <name type="common">Atlantic cod</name>
    <dbReference type="NCBI Taxonomy" id="8049"/>
    <lineage>
        <taxon>Eukaryota</taxon>
        <taxon>Metazoa</taxon>
        <taxon>Chordata</taxon>
        <taxon>Craniata</taxon>
        <taxon>Vertebrata</taxon>
        <taxon>Euteleostomi</taxon>
        <taxon>Actinopterygii</taxon>
        <taxon>Neopterygii</taxon>
        <taxon>Teleostei</taxon>
        <taxon>Neoteleostei</taxon>
        <taxon>Acanthomorphata</taxon>
        <taxon>Zeiogadaria</taxon>
        <taxon>Gadariae</taxon>
        <taxon>Gadiformes</taxon>
        <taxon>Gadoidei</taxon>
        <taxon>Gadidae</taxon>
        <taxon>Gadus</taxon>
    </lineage>
</organism>
<dbReference type="Ensembl" id="ENSGMOT00000049040.1">
    <property type="protein sequence ID" value="ENSGMOP00000059047.1"/>
    <property type="gene ID" value="ENSGMOG00000026570.1"/>
</dbReference>
<feature type="signal peptide" evidence="2">
    <location>
        <begin position="1"/>
        <end position="19"/>
    </location>
</feature>
<dbReference type="SUPFAM" id="SSF56436">
    <property type="entry name" value="C-type lectin-like"/>
    <property type="match status" value="2"/>
</dbReference>
<keyword evidence="5" id="KW-1185">Reference proteome</keyword>
<dbReference type="PANTHER" id="PTHR45784:SF3">
    <property type="entry name" value="C-TYPE LECTIN DOMAIN FAMILY 4 MEMBER K-LIKE-RELATED"/>
    <property type="match status" value="1"/>
</dbReference>
<dbReference type="Proteomes" id="UP000694546">
    <property type="component" value="Chromosome 4"/>
</dbReference>
<evidence type="ECO:0000259" key="3">
    <source>
        <dbReference type="PROSITE" id="PS50041"/>
    </source>
</evidence>
<evidence type="ECO:0000313" key="5">
    <source>
        <dbReference type="Proteomes" id="UP000694546"/>
    </source>
</evidence>
<dbReference type="InterPro" id="IPR018378">
    <property type="entry name" value="C-type_lectin_CS"/>
</dbReference>
<dbReference type="Pfam" id="PF00059">
    <property type="entry name" value="Lectin_C"/>
    <property type="match status" value="2"/>
</dbReference>
<dbReference type="GeneTree" id="ENSGT01100000263473"/>
<dbReference type="PROSITE" id="PS00615">
    <property type="entry name" value="C_TYPE_LECTIN_1"/>
    <property type="match status" value="1"/>
</dbReference>
<proteinExistence type="predicted"/>